<comment type="caution">
    <text evidence="1">The sequence shown here is derived from an EMBL/GenBank/DDBJ whole genome shotgun (WGS) entry which is preliminary data.</text>
</comment>
<accession>A0ABR3APF6</accession>
<evidence type="ECO:0000313" key="1">
    <source>
        <dbReference type="EMBL" id="KAL0078549.1"/>
    </source>
</evidence>
<evidence type="ECO:0000313" key="2">
    <source>
        <dbReference type="Proteomes" id="UP001448207"/>
    </source>
</evidence>
<reference evidence="1 2" key="1">
    <citation type="submission" date="2024-04" db="EMBL/GenBank/DDBJ databases">
        <title>Symmetric and asymmetric DNA N6-adenine methylation regulates different biological responses in Mucorales.</title>
        <authorList>
            <consortium name="Lawrence Berkeley National Laboratory"/>
            <person name="Lax C."/>
            <person name="Mondo S.J."/>
            <person name="Osorio-Concepcion M."/>
            <person name="Muszewska A."/>
            <person name="Corrochano-Luque M."/>
            <person name="Gutierrez G."/>
            <person name="Riley R."/>
            <person name="Lipzen A."/>
            <person name="Guo J."/>
            <person name="Hundley H."/>
            <person name="Amirebrahimi M."/>
            <person name="Ng V."/>
            <person name="Lorenzo-Gutierrez D."/>
            <person name="Binder U."/>
            <person name="Yang J."/>
            <person name="Song Y."/>
            <person name="Canovas D."/>
            <person name="Navarro E."/>
            <person name="Freitag M."/>
            <person name="Gabaldon T."/>
            <person name="Grigoriev I.V."/>
            <person name="Corrochano L.M."/>
            <person name="Nicolas F.E."/>
            <person name="Garre V."/>
        </authorList>
    </citation>
    <scope>NUCLEOTIDE SEQUENCE [LARGE SCALE GENOMIC DNA]</scope>
    <source>
        <strain evidence="1 2">L51</strain>
    </source>
</reference>
<sequence>MFCFVLFFYWWVRCTTIGTGSIWTTSSVRFKYLFVHLCDFTYFLMPIDVQICIMEIAQCSQGSIYQLIAILYAI</sequence>
<dbReference type="Proteomes" id="UP001448207">
    <property type="component" value="Unassembled WGS sequence"/>
</dbReference>
<protein>
    <recommendedName>
        <fullName evidence="3">Secreted protein</fullName>
    </recommendedName>
</protein>
<organism evidence="1 2">
    <name type="scientific">Phycomyces blakesleeanus</name>
    <dbReference type="NCBI Taxonomy" id="4837"/>
    <lineage>
        <taxon>Eukaryota</taxon>
        <taxon>Fungi</taxon>
        <taxon>Fungi incertae sedis</taxon>
        <taxon>Mucoromycota</taxon>
        <taxon>Mucoromycotina</taxon>
        <taxon>Mucoromycetes</taxon>
        <taxon>Mucorales</taxon>
        <taxon>Phycomycetaceae</taxon>
        <taxon>Phycomyces</taxon>
    </lineage>
</organism>
<dbReference type="EMBL" id="JBCLYO010000024">
    <property type="protein sequence ID" value="KAL0078549.1"/>
    <property type="molecule type" value="Genomic_DNA"/>
</dbReference>
<evidence type="ECO:0008006" key="3">
    <source>
        <dbReference type="Google" id="ProtNLM"/>
    </source>
</evidence>
<name>A0ABR3APF6_PHYBL</name>
<gene>
    <name evidence="1" type="ORF">J3Q64DRAFT_1765176</name>
</gene>
<keyword evidence="2" id="KW-1185">Reference proteome</keyword>
<proteinExistence type="predicted"/>